<evidence type="ECO:0000313" key="3">
    <source>
        <dbReference type="EMBL" id="ASP49954.1"/>
    </source>
</evidence>
<dbReference type="AlphaFoldDB" id="A0A222GEZ5"/>
<feature type="transmembrane region" description="Helical" evidence="1">
    <location>
        <begin position="27"/>
        <end position="54"/>
    </location>
</feature>
<proteinExistence type="predicted"/>
<dbReference type="InterPro" id="IPR052529">
    <property type="entry name" value="Bact_Transport_Assoc"/>
</dbReference>
<evidence type="ECO:0000313" key="4">
    <source>
        <dbReference type="Proteomes" id="UP000202259"/>
    </source>
</evidence>
<feature type="transmembrane region" description="Helical" evidence="1">
    <location>
        <begin position="66"/>
        <end position="89"/>
    </location>
</feature>
<feature type="domain" description="DUF418" evidence="2">
    <location>
        <begin position="55"/>
        <end position="217"/>
    </location>
</feature>
<dbReference type="PANTHER" id="PTHR30590">
    <property type="entry name" value="INNER MEMBRANE PROTEIN"/>
    <property type="match status" value="1"/>
</dbReference>
<evidence type="ECO:0000259" key="2">
    <source>
        <dbReference type="Pfam" id="PF04235"/>
    </source>
</evidence>
<keyword evidence="4" id="KW-1185">Reference proteome</keyword>
<dbReference type="EMBL" id="CP020465">
    <property type="protein sequence ID" value="ASP49954.1"/>
    <property type="molecule type" value="Genomic_DNA"/>
</dbReference>
<sequence length="224" mass="25836">MQLEVDKEERAFTQASYWQATEHRFNFSLFMLMFSIPFTLTMLVPIFILGYWLVSSGVMKNYQQHASAFKIMAYVGVGLGAVLETGGLLVAQHPVANQVMLLQGVGQTLFFIGQFVMTVGYFGLIMRLLTHEKWQSRLAVFTPMGRMALTNYIMHSVILTSIFYGYAGGYFGEISRAPQMLIVFAIIVFQLLFSRWWLNNYAFGPLEWLWRCLSYKKLQPMRIQ</sequence>
<evidence type="ECO:0000256" key="1">
    <source>
        <dbReference type="SAM" id="Phobius"/>
    </source>
</evidence>
<keyword evidence="1" id="KW-0812">Transmembrane</keyword>
<dbReference type="PANTHER" id="PTHR30590:SF2">
    <property type="entry name" value="INNER MEMBRANE PROTEIN"/>
    <property type="match status" value="1"/>
</dbReference>
<gene>
    <name evidence="3" type="ORF">B5D82_08775</name>
</gene>
<accession>A0A222GEZ5</accession>
<dbReference type="InterPro" id="IPR007349">
    <property type="entry name" value="DUF418"/>
</dbReference>
<reference evidence="3 4" key="1">
    <citation type="submission" date="2017-08" db="EMBL/GenBank/DDBJ databases">
        <title>Complete genome of Colwellia sp. NB097-1, a psychrophile bacterium ioslated from Bering Sea.</title>
        <authorList>
            <person name="Chen X."/>
        </authorList>
    </citation>
    <scope>NUCLEOTIDE SEQUENCE [LARGE SCALE GENOMIC DNA]</scope>
    <source>
        <strain evidence="3 4">NB097-1</strain>
    </source>
</reference>
<keyword evidence="1" id="KW-1133">Transmembrane helix</keyword>
<feature type="transmembrane region" description="Helical" evidence="1">
    <location>
        <begin position="179"/>
        <end position="198"/>
    </location>
</feature>
<dbReference type="OrthoDB" id="9807744at2"/>
<name>A0A222GEZ5_9GAMM</name>
<organism evidence="3 4">
    <name type="scientific">Cognaticolwellia beringensis</name>
    <dbReference type="NCBI Taxonomy" id="1967665"/>
    <lineage>
        <taxon>Bacteria</taxon>
        <taxon>Pseudomonadati</taxon>
        <taxon>Pseudomonadota</taxon>
        <taxon>Gammaproteobacteria</taxon>
        <taxon>Alteromonadales</taxon>
        <taxon>Colwelliaceae</taxon>
        <taxon>Cognaticolwellia</taxon>
    </lineage>
</organism>
<dbReference type="Proteomes" id="UP000202259">
    <property type="component" value="Chromosome"/>
</dbReference>
<keyword evidence="1" id="KW-0472">Membrane</keyword>
<dbReference type="KEGG" id="cber:B5D82_08775"/>
<feature type="transmembrane region" description="Helical" evidence="1">
    <location>
        <begin position="109"/>
        <end position="129"/>
    </location>
</feature>
<dbReference type="Pfam" id="PF04235">
    <property type="entry name" value="DUF418"/>
    <property type="match status" value="1"/>
</dbReference>
<protein>
    <submittedName>
        <fullName evidence="3">DUF418 domain-containing protein</fullName>
    </submittedName>
</protein>
<feature type="transmembrane region" description="Helical" evidence="1">
    <location>
        <begin position="149"/>
        <end position="167"/>
    </location>
</feature>